<evidence type="ECO:0000313" key="4">
    <source>
        <dbReference type="Proteomes" id="UP000825729"/>
    </source>
</evidence>
<dbReference type="PROSITE" id="PS51375">
    <property type="entry name" value="PPR"/>
    <property type="match status" value="5"/>
</dbReference>
<dbReference type="GO" id="GO:0009451">
    <property type="term" value="P:RNA modification"/>
    <property type="evidence" value="ECO:0007669"/>
    <property type="project" value="InterPro"/>
</dbReference>
<dbReference type="AlphaFoldDB" id="A0AAV7EB69"/>
<dbReference type="FunFam" id="1.25.40.10:FF:001226">
    <property type="entry name" value="Pentatricopeptide repeat-containing protein At3g03580"/>
    <property type="match status" value="1"/>
</dbReference>
<dbReference type="FunFam" id="1.25.40.10:FF:000518">
    <property type="entry name" value="Pentatricopeptide repeat-containing protein"/>
    <property type="match status" value="1"/>
</dbReference>
<organism evidence="3 4">
    <name type="scientific">Aristolochia fimbriata</name>
    <name type="common">White veined hardy Dutchman's pipe vine</name>
    <dbReference type="NCBI Taxonomy" id="158543"/>
    <lineage>
        <taxon>Eukaryota</taxon>
        <taxon>Viridiplantae</taxon>
        <taxon>Streptophyta</taxon>
        <taxon>Embryophyta</taxon>
        <taxon>Tracheophyta</taxon>
        <taxon>Spermatophyta</taxon>
        <taxon>Magnoliopsida</taxon>
        <taxon>Magnoliidae</taxon>
        <taxon>Piperales</taxon>
        <taxon>Aristolochiaceae</taxon>
        <taxon>Aristolochia</taxon>
    </lineage>
</organism>
<dbReference type="FunFam" id="1.25.40.10:FF:000344">
    <property type="entry name" value="Pentatricopeptide repeat-containing protein"/>
    <property type="match status" value="1"/>
</dbReference>
<dbReference type="FunFam" id="1.25.40.10:FF:000073">
    <property type="entry name" value="Pentatricopeptide repeat-containing protein chloroplastic"/>
    <property type="match status" value="1"/>
</dbReference>
<dbReference type="Gene3D" id="1.25.40.10">
    <property type="entry name" value="Tetratricopeptide repeat domain"/>
    <property type="match status" value="6"/>
</dbReference>
<feature type="repeat" description="PPR" evidence="2">
    <location>
        <begin position="735"/>
        <end position="769"/>
    </location>
</feature>
<dbReference type="InterPro" id="IPR046960">
    <property type="entry name" value="PPR_At4g14850-like_plant"/>
</dbReference>
<evidence type="ECO:0000256" key="1">
    <source>
        <dbReference type="ARBA" id="ARBA00022737"/>
    </source>
</evidence>
<protein>
    <recommendedName>
        <fullName evidence="5">Pentatricopeptide repeat-containing protein</fullName>
    </recommendedName>
</protein>
<evidence type="ECO:0000313" key="3">
    <source>
        <dbReference type="EMBL" id="KAG9446048.1"/>
    </source>
</evidence>
<dbReference type="InterPro" id="IPR046848">
    <property type="entry name" value="E_motif"/>
</dbReference>
<dbReference type="NCBIfam" id="TIGR00756">
    <property type="entry name" value="PPR"/>
    <property type="match status" value="5"/>
</dbReference>
<reference evidence="3 4" key="1">
    <citation type="submission" date="2021-07" db="EMBL/GenBank/DDBJ databases">
        <title>The Aristolochia fimbriata genome: insights into angiosperm evolution, floral development and chemical biosynthesis.</title>
        <authorList>
            <person name="Jiao Y."/>
        </authorList>
    </citation>
    <scope>NUCLEOTIDE SEQUENCE [LARGE SCALE GENOMIC DNA]</scope>
    <source>
        <strain evidence="3">IBCAS-2021</strain>
        <tissue evidence="3">Leaf</tissue>
    </source>
</reference>
<evidence type="ECO:0000256" key="2">
    <source>
        <dbReference type="PROSITE-ProRule" id="PRU00708"/>
    </source>
</evidence>
<dbReference type="PANTHER" id="PTHR47926">
    <property type="entry name" value="PENTATRICOPEPTIDE REPEAT-CONTAINING PROTEIN"/>
    <property type="match status" value="1"/>
</dbReference>
<dbReference type="InterPro" id="IPR011990">
    <property type="entry name" value="TPR-like_helical_dom_sf"/>
</dbReference>
<dbReference type="Pfam" id="PF20431">
    <property type="entry name" value="E_motif"/>
    <property type="match status" value="1"/>
</dbReference>
<dbReference type="Proteomes" id="UP000825729">
    <property type="component" value="Unassembled WGS sequence"/>
</dbReference>
<proteinExistence type="predicted"/>
<keyword evidence="4" id="KW-1185">Reference proteome</keyword>
<feature type="repeat" description="PPR" evidence="2">
    <location>
        <begin position="499"/>
        <end position="533"/>
    </location>
</feature>
<comment type="caution">
    <text evidence="3">The sequence shown here is derived from an EMBL/GenBank/DDBJ whole genome shotgun (WGS) entry which is preliminary data.</text>
</comment>
<dbReference type="Pfam" id="PF01535">
    <property type="entry name" value="PPR"/>
    <property type="match status" value="3"/>
</dbReference>
<dbReference type="Pfam" id="PF13041">
    <property type="entry name" value="PPR_2"/>
    <property type="match status" value="3"/>
</dbReference>
<accession>A0AAV7EB69</accession>
<feature type="repeat" description="PPR" evidence="2">
    <location>
        <begin position="669"/>
        <end position="699"/>
    </location>
</feature>
<dbReference type="PANTHER" id="PTHR47926:SF427">
    <property type="entry name" value="TETRATRICOPEPTIDE-LIKE HELICAL DOMAIN SUPERFAMILY"/>
    <property type="match status" value="1"/>
</dbReference>
<feature type="repeat" description="PPR" evidence="2">
    <location>
        <begin position="700"/>
        <end position="734"/>
    </location>
</feature>
<feature type="repeat" description="PPR" evidence="2">
    <location>
        <begin position="398"/>
        <end position="432"/>
    </location>
</feature>
<sequence>MFLGGVTVSTKKIWSATIYDSFSWFMPYSSSPETPETPEPLFIFYVDPSLQLRRGSHGINTWVDVERGESVQVGQKHVSVADQRTGEFVSDFDGRLLIAISRNEVQIFFSTLTETRPHATTPKFLSLSCLHSHILNASVIVKSIYEAKQLHALAVVFSLFPHHGPTCATLMLSYASFGDISSARILFDSIHYPSTFLYNTLIRAHTICEAHHEAVSIYNQVVRATFTRPDDHTFPFILKACADALAIRKGMEIHGTIIKLAFCRDVFVGNTLVSFYGAVNNLNDAKKVFDEMFDRDIITWNSIITAFSVSSFFLEAIGKFLELNLELRLRPNVVSIVSVLPACAGIEDEKATRQIHGYVVKAGFDSEVTVCNAFVDVYAKCGSLENSKLVFEQMLLKNVVSWNTIIGTFAHVGNSEDAVHMFRAMLAAEVKPNSITFASVLSSLAELELFDMAKEIHGYSIRRGTEFDIFVANSLLDVYAKSGHTKEASNIFYGMESKNLVSWNAMIANLAQNGLELEALKLIYEMQKQGELPNSVTFTNVLPACGRIAAVRKGKEIHGRSIRAGSSSDIFVSNALSDMYAKCGNLNLARNVFENSARDDVSYNILIVSYSQSVNCCESLHLFHQMELAGLKYDVVSFMGVISACANLNAIKQGKEIHAYLTRKLFHYHLFVANSLMDMYIKCGEIENAKLVFDRMKKRDVASWNTMILGYGMRGEPDAAVNLFDKMKVEGVDYDHVSYLVALSACSHGGMIERGKRYYGQMISQNIKPSHMHFAAMIDLLGRAGLMEEAANFIGGLPVKPDANVWGALLGAAKMHKNLEMGRWAAEHLFEIKPEHCGYYILLSNMYAEAGKWDEANSIRELMKLRGIKKSPGCSWIENSEKTFILEERKEWPI</sequence>
<gene>
    <name evidence="3" type="ORF">H6P81_012176</name>
</gene>
<dbReference type="InterPro" id="IPR002885">
    <property type="entry name" value="PPR_rpt"/>
</dbReference>
<name>A0AAV7EB69_ARIFI</name>
<dbReference type="SUPFAM" id="SSF48452">
    <property type="entry name" value="TPR-like"/>
    <property type="match status" value="1"/>
</dbReference>
<keyword evidence="1" id="KW-0677">Repeat</keyword>
<dbReference type="FunFam" id="1.25.40.10:FF:000090">
    <property type="entry name" value="Pentatricopeptide repeat-containing protein, chloroplastic"/>
    <property type="match status" value="1"/>
</dbReference>
<dbReference type="EMBL" id="JAINDJ010000005">
    <property type="protein sequence ID" value="KAG9446048.1"/>
    <property type="molecule type" value="Genomic_DNA"/>
</dbReference>
<dbReference type="GO" id="GO:0003729">
    <property type="term" value="F:mRNA binding"/>
    <property type="evidence" value="ECO:0007669"/>
    <property type="project" value="UniProtKB-ARBA"/>
</dbReference>
<evidence type="ECO:0008006" key="5">
    <source>
        <dbReference type="Google" id="ProtNLM"/>
    </source>
</evidence>